<dbReference type="EMBL" id="CAXAMN010005358">
    <property type="protein sequence ID" value="CAK9013425.1"/>
    <property type="molecule type" value="Genomic_DNA"/>
</dbReference>
<evidence type="ECO:0000313" key="1">
    <source>
        <dbReference type="EMBL" id="CAK9013425.1"/>
    </source>
</evidence>
<comment type="caution">
    <text evidence="1">The sequence shown here is derived from an EMBL/GenBank/DDBJ whole genome shotgun (WGS) entry which is preliminary data.</text>
</comment>
<feature type="non-terminal residue" evidence="1">
    <location>
        <position position="1"/>
    </location>
</feature>
<keyword evidence="2" id="KW-1185">Reference proteome</keyword>
<name>A0ABP0JG73_9DINO</name>
<organism evidence="1 2">
    <name type="scientific">Durusdinium trenchii</name>
    <dbReference type="NCBI Taxonomy" id="1381693"/>
    <lineage>
        <taxon>Eukaryota</taxon>
        <taxon>Sar</taxon>
        <taxon>Alveolata</taxon>
        <taxon>Dinophyceae</taxon>
        <taxon>Suessiales</taxon>
        <taxon>Symbiodiniaceae</taxon>
        <taxon>Durusdinium</taxon>
    </lineage>
</organism>
<dbReference type="Proteomes" id="UP001642484">
    <property type="component" value="Unassembled WGS sequence"/>
</dbReference>
<gene>
    <name evidence="1" type="ORF">CCMP2556_LOCUS11270</name>
</gene>
<protein>
    <submittedName>
        <fullName evidence="1">Uncharacterized protein</fullName>
    </submittedName>
</protein>
<sequence>VRLALSLPAHPPRSFEVAETAGGMVAWSVSWDVTMGFTNSQPTVKGHVVDHQRSTWPSSGQWLPWWVPSQPPPLLGTVCWLILFGLGRFPGP</sequence>
<proteinExistence type="predicted"/>
<evidence type="ECO:0000313" key="2">
    <source>
        <dbReference type="Proteomes" id="UP001642484"/>
    </source>
</evidence>
<accession>A0ABP0JG73</accession>
<reference evidence="1 2" key="1">
    <citation type="submission" date="2024-02" db="EMBL/GenBank/DDBJ databases">
        <authorList>
            <person name="Chen Y."/>
            <person name="Shah S."/>
            <person name="Dougan E. K."/>
            <person name="Thang M."/>
            <person name="Chan C."/>
        </authorList>
    </citation>
    <scope>NUCLEOTIDE SEQUENCE [LARGE SCALE GENOMIC DNA]</scope>
</reference>